<protein>
    <submittedName>
        <fullName evidence="2">Uncharacterized protein</fullName>
    </submittedName>
</protein>
<sequence length="149" mass="17253">MNTEPPSQEHYRDEYKLVFEGYKFFVSIRFITVAFGTSIHSALITVYSNAVKENPFNGYAIFSVAILFLLALLIVERRTTSLFRSFLKRGKELEFHLGISDGFFHRITELSEQKGFRQFITHTWGISLVYAGVFIFWITLLVATIIKEP</sequence>
<evidence type="ECO:0000256" key="1">
    <source>
        <dbReference type="SAM" id="Phobius"/>
    </source>
</evidence>
<keyword evidence="1" id="KW-0812">Transmembrane</keyword>
<dbReference type="EMBL" id="MHOL01000022">
    <property type="protein sequence ID" value="OGZ62434.1"/>
    <property type="molecule type" value="Genomic_DNA"/>
</dbReference>
<dbReference type="AlphaFoldDB" id="A0A1G2HIU9"/>
<proteinExistence type="predicted"/>
<accession>A0A1G2HIU9</accession>
<feature type="transmembrane region" description="Helical" evidence="1">
    <location>
        <begin position="56"/>
        <end position="75"/>
    </location>
</feature>
<feature type="transmembrane region" description="Helical" evidence="1">
    <location>
        <begin position="124"/>
        <end position="146"/>
    </location>
</feature>
<dbReference type="Proteomes" id="UP000178991">
    <property type="component" value="Unassembled WGS sequence"/>
</dbReference>
<reference evidence="2 3" key="1">
    <citation type="journal article" date="2016" name="Nat. Commun.">
        <title>Thousands of microbial genomes shed light on interconnected biogeochemical processes in an aquifer system.</title>
        <authorList>
            <person name="Anantharaman K."/>
            <person name="Brown C.T."/>
            <person name="Hug L.A."/>
            <person name="Sharon I."/>
            <person name="Castelle C.J."/>
            <person name="Probst A.J."/>
            <person name="Thomas B.C."/>
            <person name="Singh A."/>
            <person name="Wilkins M.J."/>
            <person name="Karaoz U."/>
            <person name="Brodie E.L."/>
            <person name="Williams K.H."/>
            <person name="Hubbard S.S."/>
            <person name="Banfield J.F."/>
        </authorList>
    </citation>
    <scope>NUCLEOTIDE SEQUENCE [LARGE SCALE GENOMIC DNA]</scope>
</reference>
<gene>
    <name evidence="2" type="ORF">A2639_01195</name>
</gene>
<comment type="caution">
    <text evidence="2">The sequence shown here is derived from an EMBL/GenBank/DDBJ whole genome shotgun (WGS) entry which is preliminary data.</text>
</comment>
<evidence type="ECO:0000313" key="3">
    <source>
        <dbReference type="Proteomes" id="UP000178991"/>
    </source>
</evidence>
<name>A0A1G2HIU9_9BACT</name>
<feature type="transmembrane region" description="Helical" evidence="1">
    <location>
        <begin position="21"/>
        <end position="44"/>
    </location>
</feature>
<keyword evidence="1" id="KW-1133">Transmembrane helix</keyword>
<keyword evidence="1" id="KW-0472">Membrane</keyword>
<organism evidence="2 3">
    <name type="scientific">Candidatus Staskawiczbacteria bacterium RIFCSPHIGHO2_01_FULL_34_27</name>
    <dbReference type="NCBI Taxonomy" id="1802199"/>
    <lineage>
        <taxon>Bacteria</taxon>
        <taxon>Candidatus Staskawicziibacteriota</taxon>
    </lineage>
</organism>
<evidence type="ECO:0000313" key="2">
    <source>
        <dbReference type="EMBL" id="OGZ62434.1"/>
    </source>
</evidence>